<dbReference type="OMA" id="QDHTECM"/>
<dbReference type="EMBL" id="HE978324">
    <property type="protein sequence ID" value="CCK72387.1"/>
    <property type="molecule type" value="Genomic_DNA"/>
</dbReference>
<dbReference type="Gene3D" id="3.20.20.80">
    <property type="entry name" value="Glycosidases"/>
    <property type="match status" value="1"/>
</dbReference>
<protein>
    <recommendedName>
        <fullName evidence="11">1,3-beta-glucanosyltransferase</fullName>
        <ecNumber evidence="11">2.4.1.-</ecNumber>
    </recommendedName>
</protein>
<keyword evidence="8" id="KW-0325">Glycoprotein</keyword>
<comment type="subcellular location">
    <subcellularLocation>
        <location evidence="1 11">Cell membrane</location>
        <topology evidence="1 11">Lipid-anchor</topology>
        <topology evidence="1 11">GPI-anchor</topology>
    </subcellularLocation>
</comment>
<dbReference type="SMART" id="SM00768">
    <property type="entry name" value="X8"/>
    <property type="match status" value="1"/>
</dbReference>
<dbReference type="GO" id="GO:0000902">
    <property type="term" value="P:cell morphogenesis"/>
    <property type="evidence" value="ECO:0007669"/>
    <property type="project" value="EnsemblFungi"/>
</dbReference>
<dbReference type="STRING" id="1071383.J7S329"/>
<dbReference type="Gene3D" id="1.20.58.1040">
    <property type="match status" value="1"/>
</dbReference>
<keyword evidence="6 11" id="KW-0472">Membrane</keyword>
<evidence type="ECO:0000256" key="5">
    <source>
        <dbReference type="ARBA" id="ARBA00022729"/>
    </source>
</evidence>
<dbReference type="GO" id="GO:0043188">
    <property type="term" value="C:cell septum edging"/>
    <property type="evidence" value="ECO:0007669"/>
    <property type="project" value="EnsemblFungi"/>
</dbReference>
<organism evidence="14 15">
    <name type="scientific">Huiozyma naganishii (strain ATCC MYA-139 / BCRC 22969 / CBS 8797 / KCTC 17520 / NBRC 10181 / NCYC 3082 / Yp74L-3)</name>
    <name type="common">Yeast</name>
    <name type="synonym">Kazachstania naganishii</name>
    <dbReference type="NCBI Taxonomy" id="1071383"/>
    <lineage>
        <taxon>Eukaryota</taxon>
        <taxon>Fungi</taxon>
        <taxon>Dikarya</taxon>
        <taxon>Ascomycota</taxon>
        <taxon>Saccharomycotina</taxon>
        <taxon>Saccharomycetes</taxon>
        <taxon>Saccharomycetales</taxon>
        <taxon>Saccharomycetaceae</taxon>
        <taxon>Huiozyma</taxon>
    </lineage>
</organism>
<dbReference type="eggNOG" id="ENOG502QPST">
    <property type="taxonomic scope" value="Eukaryota"/>
</dbReference>
<dbReference type="PANTHER" id="PTHR31468:SF2">
    <property type="entry name" value="1,3-BETA-GLUCANOSYLTRANSFERASE GAS1"/>
    <property type="match status" value="1"/>
</dbReference>
<dbReference type="GO" id="GO:0000936">
    <property type="term" value="C:primary cell septum"/>
    <property type="evidence" value="ECO:0007669"/>
    <property type="project" value="EnsemblFungi"/>
</dbReference>
<evidence type="ECO:0000256" key="10">
    <source>
        <dbReference type="ARBA" id="ARBA00023316"/>
    </source>
</evidence>
<sequence length="572" mass="60303">MMLKNIITTAATALAASSLASAADLPAIEVVGNKFFYSNNGSQFYIKGIAYQADTANATGGSTINDPLADFESCSRDIPYLQQLSTNVIRVYAVNTSLDHSQCMNALNDAGIYVIADLSSPKLSVNRKSPSWTLDLYNRYTSVVDMFANYTNVLGFFAGNEVTNDETNTDASTFVKAALRDTKSYIKEKNYRSIPVGYSSNDNEETRVALADYFACGDSDESADFYGINMYEWCGTSTFQRSGYADRTADFKNLTIPIFFSEYGCNEVTPRQFTEVETLYGSDMTDVWSGGIVYMYFEETNKYGLVSIDGSDVKTLDDFNNYSSEIHKVTPTSANTASYTPSSTSMQCPATGKNWAAATNLPPTPNEDLCSCMSAANSCVVASDVSEDDYEDLFNYVCSKVSCAGISANGTTGEYGAYSFCSSKEQLSFVLNLYYQSQGGSKSDCDFSGSASLQSATTQGSCATALREIGTAGTGTASNSASFRGRSSSGSGSGSASASASASASSSRSSNSRSSSGDNSSSSGSGSASASASSTSRKSGAASSSSRANLAQVILTSLASISFVAGVGFALV</sequence>
<keyword evidence="4 11" id="KW-0336">GPI-anchor</keyword>
<dbReference type="InterPro" id="IPR012946">
    <property type="entry name" value="X8"/>
</dbReference>
<dbReference type="GO" id="GO:0000917">
    <property type="term" value="P:division septum assembly"/>
    <property type="evidence" value="ECO:0007669"/>
    <property type="project" value="EnsemblFungi"/>
</dbReference>
<dbReference type="FunFam" id="3.20.20.80:FF:000038">
    <property type="entry name" value="1,3-beta-glucanosyltransferase"/>
    <property type="match status" value="1"/>
</dbReference>
<dbReference type="GO" id="GO:0031507">
    <property type="term" value="P:heterochromatin formation"/>
    <property type="evidence" value="ECO:0007669"/>
    <property type="project" value="EnsemblFungi"/>
</dbReference>
<gene>
    <name evidence="14" type="primary">KNAG0K00190</name>
    <name evidence="14" type="ordered locus">KNAG_0K00190</name>
</gene>
<dbReference type="GO" id="GO:0035841">
    <property type="term" value="C:new growing cell tip"/>
    <property type="evidence" value="ECO:0007669"/>
    <property type="project" value="EnsemblFungi"/>
</dbReference>
<keyword evidence="15" id="KW-1185">Reference proteome</keyword>
<proteinExistence type="inferred from homology"/>
<feature type="region of interest" description="Disordered" evidence="12">
    <location>
        <begin position="473"/>
        <end position="542"/>
    </location>
</feature>
<dbReference type="GO" id="GO:0042124">
    <property type="term" value="F:1,3-beta-glucanosyltransferase activity"/>
    <property type="evidence" value="ECO:0007669"/>
    <property type="project" value="EnsemblFungi"/>
</dbReference>
<dbReference type="GO" id="GO:0035840">
    <property type="term" value="C:old growing cell tip"/>
    <property type="evidence" value="ECO:0007669"/>
    <property type="project" value="EnsemblFungi"/>
</dbReference>
<reference evidence="15" key="2">
    <citation type="submission" date="2012-08" db="EMBL/GenBank/DDBJ databases">
        <title>Genome sequence of Kazachstania naganishii.</title>
        <authorList>
            <person name="Gordon J.L."/>
            <person name="Armisen D."/>
            <person name="Proux-Wera E."/>
            <person name="OhEigeartaigh S.S."/>
            <person name="Byrne K.P."/>
            <person name="Wolfe K.H."/>
        </authorList>
    </citation>
    <scope>NUCLEOTIDE SEQUENCE [LARGE SCALE GENOMIC DNA]</scope>
    <source>
        <strain evidence="15">ATCC MYA-139 / BCRC 22969 / CBS 8797 / CCRC 22969 / KCTC 17520 / NBRC 10181 / NCYC 3082</strain>
    </source>
</reference>
<dbReference type="GO" id="GO:0030134">
    <property type="term" value="C:COPII-coated ER to Golgi transport vesicle"/>
    <property type="evidence" value="ECO:0007669"/>
    <property type="project" value="EnsemblFungi"/>
</dbReference>
<keyword evidence="5 11" id="KW-0732">Signal</keyword>
<dbReference type="KEGG" id="kng:KNAG_0K00190"/>
<dbReference type="SUPFAM" id="SSF51445">
    <property type="entry name" value="(Trans)glycosidases"/>
    <property type="match status" value="1"/>
</dbReference>
<keyword evidence="10" id="KW-0961">Cell wall biogenesis/degradation</keyword>
<feature type="signal peptide" evidence="11">
    <location>
        <begin position="1"/>
        <end position="22"/>
    </location>
</feature>
<dbReference type="AlphaFoldDB" id="J7S329"/>
<comment type="similarity">
    <text evidence="2 11">Belongs to the glycosyl hydrolase 72 family.</text>
</comment>
<evidence type="ECO:0000256" key="1">
    <source>
        <dbReference type="ARBA" id="ARBA00004609"/>
    </source>
</evidence>
<evidence type="ECO:0000313" key="15">
    <source>
        <dbReference type="Proteomes" id="UP000006310"/>
    </source>
</evidence>
<accession>J7S329</accession>
<comment type="function">
    <text evidence="11">Splits internally a 1,3-beta-glucan molecule and transfers the newly generated reducing end (the donor) to the non-reducing end of another 1,3-beta-glucan molecule (the acceptor) forming a 1,3-beta linkage, resulting in the elongation of 1,3-beta-glucan chains in the cell wall.</text>
</comment>
<keyword evidence="7" id="KW-1015">Disulfide bond</keyword>
<keyword evidence="3" id="KW-1003">Cell membrane</keyword>
<dbReference type="GeneID" id="34528154"/>
<feature type="chain" id="PRO_5005136965" description="1,3-beta-glucanosyltransferase" evidence="11">
    <location>
        <begin position="23"/>
        <end position="572"/>
    </location>
</feature>
<evidence type="ECO:0000256" key="8">
    <source>
        <dbReference type="ARBA" id="ARBA00023180"/>
    </source>
</evidence>
<dbReference type="GO" id="GO:0071970">
    <property type="term" value="P:fungal-type cell wall (1-&gt;3)-beta-D-glucan biosynthetic process"/>
    <property type="evidence" value="ECO:0007669"/>
    <property type="project" value="EnsemblFungi"/>
</dbReference>
<dbReference type="Pfam" id="PF07983">
    <property type="entry name" value="X8"/>
    <property type="match status" value="1"/>
</dbReference>
<dbReference type="GO" id="GO:0098552">
    <property type="term" value="C:side of membrane"/>
    <property type="evidence" value="ECO:0007669"/>
    <property type="project" value="UniProtKB-KW"/>
</dbReference>
<dbReference type="InterPro" id="IPR017853">
    <property type="entry name" value="GH"/>
</dbReference>
<evidence type="ECO:0000259" key="13">
    <source>
        <dbReference type="SMART" id="SM00768"/>
    </source>
</evidence>
<dbReference type="GO" id="GO:0045121">
    <property type="term" value="C:membrane raft"/>
    <property type="evidence" value="ECO:0007669"/>
    <property type="project" value="EnsemblFungi"/>
</dbReference>
<dbReference type="PANTHER" id="PTHR31468">
    <property type="entry name" value="1,3-BETA-GLUCANOSYLTRANSFERASE GAS1"/>
    <property type="match status" value="1"/>
</dbReference>
<dbReference type="HOGENOM" id="CLU_021855_2_1_1"/>
<evidence type="ECO:0000256" key="4">
    <source>
        <dbReference type="ARBA" id="ARBA00022622"/>
    </source>
</evidence>
<evidence type="ECO:0000256" key="11">
    <source>
        <dbReference type="RuleBase" id="RU361209"/>
    </source>
</evidence>
<dbReference type="GO" id="GO:0071940">
    <property type="term" value="P:fungal-type cell wall assembly"/>
    <property type="evidence" value="ECO:0007669"/>
    <property type="project" value="EnsemblFungi"/>
</dbReference>
<dbReference type="OrthoDB" id="421038at2759"/>
<dbReference type="InterPro" id="IPR004886">
    <property type="entry name" value="Glucanosyltransferase"/>
</dbReference>
<keyword evidence="9 11" id="KW-0449">Lipoprotein</keyword>
<dbReference type="GO" id="GO:0005886">
    <property type="term" value="C:plasma membrane"/>
    <property type="evidence" value="ECO:0007669"/>
    <property type="project" value="UniProtKB-SubCell"/>
</dbReference>
<dbReference type="RefSeq" id="XP_022466632.1">
    <property type="nucleotide sequence ID" value="XM_022610324.1"/>
</dbReference>
<evidence type="ECO:0000256" key="2">
    <source>
        <dbReference type="ARBA" id="ARBA00007528"/>
    </source>
</evidence>
<dbReference type="GO" id="GO:0034399">
    <property type="term" value="C:nuclear periphery"/>
    <property type="evidence" value="ECO:0007669"/>
    <property type="project" value="EnsemblFungi"/>
</dbReference>
<dbReference type="Pfam" id="PF03198">
    <property type="entry name" value="Glyco_hydro_72"/>
    <property type="match status" value="1"/>
</dbReference>
<evidence type="ECO:0000256" key="6">
    <source>
        <dbReference type="ARBA" id="ARBA00023136"/>
    </source>
</evidence>
<dbReference type="GO" id="GO:0030447">
    <property type="term" value="P:filamentous growth"/>
    <property type="evidence" value="ECO:0007669"/>
    <property type="project" value="EnsemblFungi"/>
</dbReference>
<dbReference type="GO" id="GO:0005621">
    <property type="term" value="C:cellular bud scar"/>
    <property type="evidence" value="ECO:0007669"/>
    <property type="project" value="EnsemblFungi"/>
</dbReference>
<evidence type="ECO:0000256" key="3">
    <source>
        <dbReference type="ARBA" id="ARBA00022475"/>
    </source>
</evidence>
<name>J7S329_HUIN7</name>
<feature type="domain" description="X8" evidence="13">
    <location>
        <begin position="377"/>
        <end position="464"/>
    </location>
</feature>
<reference evidence="14 15" key="1">
    <citation type="journal article" date="2011" name="Proc. Natl. Acad. Sci. U.S.A.">
        <title>Evolutionary erosion of yeast sex chromosomes by mating-type switching accidents.</title>
        <authorList>
            <person name="Gordon J.L."/>
            <person name="Armisen D."/>
            <person name="Proux-Wera E."/>
            <person name="Oheigeartaigh S.S."/>
            <person name="Byrne K.P."/>
            <person name="Wolfe K.H."/>
        </authorList>
    </citation>
    <scope>NUCLEOTIDE SEQUENCE [LARGE SCALE GENOMIC DNA]</scope>
    <source>
        <strain evidence="15">ATCC MYA-139 / BCRC 22969 / CBS 8797 / CCRC 22969 / KCTC 17520 / NBRC 10181 / NCYC 3082</strain>
    </source>
</reference>
<dbReference type="GO" id="GO:0007163">
    <property type="term" value="P:establishment or maintenance of cell polarity"/>
    <property type="evidence" value="ECO:0007669"/>
    <property type="project" value="EnsemblFungi"/>
</dbReference>
<dbReference type="Proteomes" id="UP000006310">
    <property type="component" value="Chromosome 11"/>
</dbReference>
<evidence type="ECO:0000256" key="12">
    <source>
        <dbReference type="SAM" id="MobiDB-lite"/>
    </source>
</evidence>
<dbReference type="FunFam" id="1.20.58.1040:FF:000005">
    <property type="entry name" value="1,3-beta-glucanosyltransferase"/>
    <property type="match status" value="1"/>
</dbReference>
<evidence type="ECO:0000313" key="14">
    <source>
        <dbReference type="EMBL" id="CCK72387.1"/>
    </source>
</evidence>
<evidence type="ECO:0000256" key="7">
    <source>
        <dbReference type="ARBA" id="ARBA00023157"/>
    </source>
</evidence>
<feature type="compositionally biased region" description="Low complexity" evidence="12">
    <location>
        <begin position="477"/>
        <end position="542"/>
    </location>
</feature>
<dbReference type="EC" id="2.4.1.-" evidence="11"/>
<keyword evidence="11" id="KW-0808">Transferase</keyword>
<dbReference type="GO" id="GO:1905897">
    <property type="term" value="P:regulation of response to endoplasmic reticulum stress"/>
    <property type="evidence" value="ECO:0007669"/>
    <property type="project" value="EnsemblFungi"/>
</dbReference>
<evidence type="ECO:0000256" key="9">
    <source>
        <dbReference type="ARBA" id="ARBA00023288"/>
    </source>
</evidence>